<evidence type="ECO:0000313" key="2">
    <source>
        <dbReference type="EMBL" id="COW66620.1"/>
    </source>
</evidence>
<sequence>MTNTASSRARPAPTLFSIVMMSSITRIRTARRRSSRLSTWLYSDGPLVPSWVASALMVSESHPSRSKKVRAPSTMLSRLSLAGRATDFTAFPARGRPPADGACG</sequence>
<name>A0A654TME4_MYCTX</name>
<dbReference type="Proteomes" id="UP000048600">
    <property type="component" value="Unassembled WGS sequence"/>
</dbReference>
<evidence type="ECO:0000313" key="1">
    <source>
        <dbReference type="EMBL" id="CFE51720.1"/>
    </source>
</evidence>
<protein>
    <submittedName>
        <fullName evidence="1">Uncharacterized protein</fullName>
    </submittedName>
</protein>
<proteinExistence type="predicted"/>
<reference evidence="3 4" key="1">
    <citation type="submission" date="2015-03" db="EMBL/GenBank/DDBJ databases">
        <authorList>
            <consortium name="Pathogen Informatics"/>
        </authorList>
    </citation>
    <scope>NUCLEOTIDE SEQUENCE [LARGE SCALE GENOMIC DNA]</scope>
    <source>
        <strain evidence="1 3">H09601792</strain>
        <strain evidence="2 4">P00601463</strain>
    </source>
</reference>
<accession>A0A654TME4</accession>
<dbReference type="EMBL" id="CHKL01000380">
    <property type="protein sequence ID" value="COW66620.1"/>
    <property type="molecule type" value="Genomic_DNA"/>
</dbReference>
<evidence type="ECO:0000313" key="4">
    <source>
        <dbReference type="Proteomes" id="UP000048600"/>
    </source>
</evidence>
<dbReference type="AlphaFoldDB" id="A0A654TME4"/>
<dbReference type="EMBL" id="CFOH01000289">
    <property type="protein sequence ID" value="CFE51720.1"/>
    <property type="molecule type" value="Genomic_DNA"/>
</dbReference>
<evidence type="ECO:0000313" key="3">
    <source>
        <dbReference type="Proteomes" id="UP000046947"/>
    </source>
</evidence>
<organism evidence="1 3">
    <name type="scientific">Mycobacterium tuberculosis</name>
    <dbReference type="NCBI Taxonomy" id="1773"/>
    <lineage>
        <taxon>Bacteria</taxon>
        <taxon>Bacillati</taxon>
        <taxon>Actinomycetota</taxon>
        <taxon>Actinomycetes</taxon>
        <taxon>Mycobacteriales</taxon>
        <taxon>Mycobacteriaceae</taxon>
        <taxon>Mycobacterium</taxon>
        <taxon>Mycobacterium tuberculosis complex</taxon>
    </lineage>
</organism>
<dbReference type="Proteomes" id="UP000046947">
    <property type="component" value="Unassembled WGS sequence"/>
</dbReference>
<gene>
    <name evidence="1" type="ORF">ERS007688_01963</name>
    <name evidence="2" type="ORF">ERS007741_02904</name>
</gene>